<organism evidence="2 3">
    <name type="scientific">Sinosporangium album</name>
    <dbReference type="NCBI Taxonomy" id="504805"/>
    <lineage>
        <taxon>Bacteria</taxon>
        <taxon>Bacillati</taxon>
        <taxon>Actinomycetota</taxon>
        <taxon>Actinomycetes</taxon>
        <taxon>Streptosporangiales</taxon>
        <taxon>Streptosporangiaceae</taxon>
        <taxon>Sinosporangium</taxon>
    </lineage>
</organism>
<feature type="region of interest" description="Disordered" evidence="1">
    <location>
        <begin position="441"/>
        <end position="461"/>
    </location>
</feature>
<reference evidence="2 3" key="1">
    <citation type="submission" date="2016-10" db="EMBL/GenBank/DDBJ databases">
        <authorList>
            <person name="de Groot N.N."/>
        </authorList>
    </citation>
    <scope>NUCLEOTIDE SEQUENCE [LARGE SCALE GENOMIC DNA]</scope>
    <source>
        <strain evidence="2 3">CPCC 201354</strain>
    </source>
</reference>
<keyword evidence="3" id="KW-1185">Reference proteome</keyword>
<feature type="compositionally biased region" description="Polar residues" evidence="1">
    <location>
        <begin position="447"/>
        <end position="461"/>
    </location>
</feature>
<evidence type="ECO:0000256" key="1">
    <source>
        <dbReference type="SAM" id="MobiDB-lite"/>
    </source>
</evidence>
<protein>
    <submittedName>
        <fullName evidence="2">Phage portal protein, SPP1 Gp6-like</fullName>
    </submittedName>
</protein>
<evidence type="ECO:0000313" key="3">
    <source>
        <dbReference type="Proteomes" id="UP000198923"/>
    </source>
</evidence>
<dbReference type="AlphaFoldDB" id="A0A1G8AGT9"/>
<dbReference type="STRING" id="504805.SAMN05421505_112128"/>
<name>A0A1G8AGT9_9ACTN</name>
<proteinExistence type="predicted"/>
<evidence type="ECO:0000313" key="2">
    <source>
        <dbReference type="EMBL" id="SDH19540.1"/>
    </source>
</evidence>
<sequence length="461" mass="51376">MEWVAYLDSKLSGQKGKAKKYADYYDSKNTNLQYAQVRFQEAFGAMFQGWQVNFCGLIIDSISERIRVEGFRMSSDPSADRNAWQIWQRNSMDADGNACHIDALALGSAYATVWADADGQPTITPESASEVYVQYQPGSRRKVMSALKRYRDDWGTEYATLWTPQKVYTSTALSRTGNIGATRLRWSEADAAPNPLGVVPVVPLYNRTRLRPDPFSELEPIVPLADAISKIAADALIASEFAAFPQRYIAGLEIEEDDQGNPKSPFKIAIDRLLMAEDANTVFGQFEAADLGNYVRLIDAYIASLAAISRIPFHYFLIGRGGQPPSGEAITSAEAGLVAKARERMLHFGESWETVMRLCFKVLGDKRADAHDAEIIWGDPQYRNQAALIDSAVKLANGLDVPRLQLYSDVGYSPQQIERFDELREMDFELARRRAELARENAEKLQVDNSEPGQQGLSNAA</sequence>
<dbReference type="Proteomes" id="UP000198923">
    <property type="component" value="Unassembled WGS sequence"/>
</dbReference>
<gene>
    <name evidence="2" type="ORF">SAMN05421505_112128</name>
</gene>
<dbReference type="EMBL" id="FNCN01000012">
    <property type="protein sequence ID" value="SDH19540.1"/>
    <property type="molecule type" value="Genomic_DNA"/>
</dbReference>
<accession>A0A1G8AGT9</accession>
<dbReference type="InterPro" id="IPR021145">
    <property type="entry name" value="Portal_protein_SPP1_Gp6-like"/>
</dbReference>
<dbReference type="Pfam" id="PF05133">
    <property type="entry name" value="SPP1_portal"/>
    <property type="match status" value="1"/>
</dbReference>